<sequence>MVRLEDEPQFLIGITIISMFTNIDASPDARSHYFLENKSNSCTILFLDCTPFLQQQATHCAFSCNTTSFCSTQNCTSRK</sequence>
<dbReference type="AlphaFoldDB" id="A0A6G1C3Z8"/>
<protein>
    <submittedName>
        <fullName evidence="1">Uncharacterized protein</fullName>
    </submittedName>
</protein>
<evidence type="ECO:0000313" key="2">
    <source>
        <dbReference type="Proteomes" id="UP000479710"/>
    </source>
</evidence>
<reference evidence="1 2" key="1">
    <citation type="submission" date="2019-11" db="EMBL/GenBank/DDBJ databases">
        <title>Whole genome sequence of Oryza granulata.</title>
        <authorList>
            <person name="Li W."/>
        </authorList>
    </citation>
    <scope>NUCLEOTIDE SEQUENCE [LARGE SCALE GENOMIC DNA]</scope>
    <source>
        <strain evidence="2">cv. Menghai</strain>
        <tissue evidence="1">Leaf</tissue>
    </source>
</reference>
<keyword evidence="2" id="KW-1185">Reference proteome</keyword>
<gene>
    <name evidence="1" type="ORF">E2562_003636</name>
</gene>
<name>A0A6G1C3Z8_9ORYZ</name>
<dbReference type="Proteomes" id="UP000479710">
    <property type="component" value="Unassembled WGS sequence"/>
</dbReference>
<dbReference type="EMBL" id="SPHZ02000010">
    <property type="protein sequence ID" value="KAF0894751.1"/>
    <property type="molecule type" value="Genomic_DNA"/>
</dbReference>
<comment type="caution">
    <text evidence="1">The sequence shown here is derived from an EMBL/GenBank/DDBJ whole genome shotgun (WGS) entry which is preliminary data.</text>
</comment>
<evidence type="ECO:0000313" key="1">
    <source>
        <dbReference type="EMBL" id="KAF0894751.1"/>
    </source>
</evidence>
<organism evidence="1 2">
    <name type="scientific">Oryza meyeriana var. granulata</name>
    <dbReference type="NCBI Taxonomy" id="110450"/>
    <lineage>
        <taxon>Eukaryota</taxon>
        <taxon>Viridiplantae</taxon>
        <taxon>Streptophyta</taxon>
        <taxon>Embryophyta</taxon>
        <taxon>Tracheophyta</taxon>
        <taxon>Spermatophyta</taxon>
        <taxon>Magnoliopsida</taxon>
        <taxon>Liliopsida</taxon>
        <taxon>Poales</taxon>
        <taxon>Poaceae</taxon>
        <taxon>BOP clade</taxon>
        <taxon>Oryzoideae</taxon>
        <taxon>Oryzeae</taxon>
        <taxon>Oryzinae</taxon>
        <taxon>Oryza</taxon>
        <taxon>Oryza meyeriana</taxon>
    </lineage>
</organism>
<accession>A0A6G1C3Z8</accession>
<proteinExistence type="predicted"/>